<accession>A0AAE1DKT9</accession>
<evidence type="ECO:0000313" key="2">
    <source>
        <dbReference type="Proteomes" id="UP001283361"/>
    </source>
</evidence>
<proteinExistence type="predicted"/>
<sequence length="95" mass="10851">MCSIGFRHTFRCATLPNILDLLKIPHGRDITGFAVCSAVCLGEDLHSKVIPTRMKLKLLHFLKLRVKRYSKVIQKKEQKNGCNGKNKDQKEGKEE</sequence>
<evidence type="ECO:0000313" key="1">
    <source>
        <dbReference type="EMBL" id="KAK3773475.1"/>
    </source>
</evidence>
<dbReference type="Proteomes" id="UP001283361">
    <property type="component" value="Unassembled WGS sequence"/>
</dbReference>
<reference evidence="1" key="1">
    <citation type="journal article" date="2023" name="G3 (Bethesda)">
        <title>A reference genome for the long-term kleptoplast-retaining sea slug Elysia crispata morphotype clarki.</title>
        <authorList>
            <person name="Eastman K.E."/>
            <person name="Pendleton A.L."/>
            <person name="Shaikh M.A."/>
            <person name="Suttiyut T."/>
            <person name="Ogas R."/>
            <person name="Tomko P."/>
            <person name="Gavelis G."/>
            <person name="Widhalm J.R."/>
            <person name="Wisecaver J.H."/>
        </authorList>
    </citation>
    <scope>NUCLEOTIDE SEQUENCE</scope>
    <source>
        <strain evidence="1">ECLA1</strain>
    </source>
</reference>
<keyword evidence="2" id="KW-1185">Reference proteome</keyword>
<dbReference type="AlphaFoldDB" id="A0AAE1DKT9"/>
<comment type="caution">
    <text evidence="1">The sequence shown here is derived from an EMBL/GenBank/DDBJ whole genome shotgun (WGS) entry which is preliminary data.</text>
</comment>
<dbReference type="EMBL" id="JAWDGP010003536">
    <property type="protein sequence ID" value="KAK3773475.1"/>
    <property type="molecule type" value="Genomic_DNA"/>
</dbReference>
<organism evidence="1 2">
    <name type="scientific">Elysia crispata</name>
    <name type="common">lettuce slug</name>
    <dbReference type="NCBI Taxonomy" id="231223"/>
    <lineage>
        <taxon>Eukaryota</taxon>
        <taxon>Metazoa</taxon>
        <taxon>Spiralia</taxon>
        <taxon>Lophotrochozoa</taxon>
        <taxon>Mollusca</taxon>
        <taxon>Gastropoda</taxon>
        <taxon>Heterobranchia</taxon>
        <taxon>Euthyneura</taxon>
        <taxon>Panpulmonata</taxon>
        <taxon>Sacoglossa</taxon>
        <taxon>Placobranchoidea</taxon>
        <taxon>Plakobranchidae</taxon>
        <taxon>Elysia</taxon>
    </lineage>
</organism>
<name>A0AAE1DKT9_9GAST</name>
<gene>
    <name evidence="1" type="ORF">RRG08_007962</name>
</gene>
<protein>
    <submittedName>
        <fullName evidence="1">Uncharacterized protein</fullName>
    </submittedName>
</protein>